<dbReference type="Gene3D" id="3.30.565.10">
    <property type="entry name" value="Histidine kinase-like ATPase, C-terminal domain"/>
    <property type="match status" value="1"/>
</dbReference>
<dbReference type="Pfam" id="PF02518">
    <property type="entry name" value="HATPase_c"/>
    <property type="match status" value="1"/>
</dbReference>
<evidence type="ECO:0000313" key="6">
    <source>
        <dbReference type="EMBL" id="CCH30276.1"/>
    </source>
</evidence>
<feature type="transmembrane region" description="Helical" evidence="4">
    <location>
        <begin position="99"/>
        <end position="125"/>
    </location>
</feature>
<feature type="domain" description="Histidine kinase/HSP90-like ATPase" evidence="5">
    <location>
        <begin position="235"/>
        <end position="319"/>
    </location>
</feature>
<dbReference type="OrthoDB" id="3534981at2"/>
<protein>
    <recommendedName>
        <fullName evidence="5">Histidine kinase/HSP90-like ATPase domain-containing protein</fullName>
    </recommendedName>
</protein>
<keyword evidence="4" id="KW-0812">Transmembrane</keyword>
<dbReference type="KEGG" id="sesp:BN6_29660"/>
<dbReference type="EMBL" id="HE804045">
    <property type="protein sequence ID" value="CCH30276.1"/>
    <property type="molecule type" value="Genomic_DNA"/>
</dbReference>
<dbReference type="GO" id="GO:0016301">
    <property type="term" value="F:kinase activity"/>
    <property type="evidence" value="ECO:0007669"/>
    <property type="project" value="UniProtKB-KW"/>
</dbReference>
<dbReference type="BioCyc" id="SESP1179773:BN6_RS14410-MONOMER"/>
<evidence type="ECO:0000256" key="2">
    <source>
        <dbReference type="ARBA" id="ARBA00022777"/>
    </source>
</evidence>
<evidence type="ECO:0000259" key="5">
    <source>
        <dbReference type="Pfam" id="PF02518"/>
    </source>
</evidence>
<keyword evidence="4" id="KW-0472">Membrane</keyword>
<evidence type="ECO:0000256" key="3">
    <source>
        <dbReference type="ARBA" id="ARBA00023012"/>
    </source>
</evidence>
<dbReference type="InterPro" id="IPR050482">
    <property type="entry name" value="Sensor_HK_TwoCompSys"/>
</dbReference>
<dbReference type="CDD" id="cd16917">
    <property type="entry name" value="HATPase_UhpB-NarQ-NarX-like"/>
    <property type="match status" value="1"/>
</dbReference>
<reference evidence="6 7" key="1">
    <citation type="journal article" date="2012" name="BMC Genomics">
        <title>Complete genome sequence of Saccharothrix espanaensis DSM 44229T and comparison to the other completely sequenced Pseudonocardiaceae.</title>
        <authorList>
            <person name="Strobel T."/>
            <person name="Al-Dilaimi A."/>
            <person name="Blom J."/>
            <person name="Gessner A."/>
            <person name="Kalinowski J."/>
            <person name="Luzhetska M."/>
            <person name="Puhler A."/>
            <person name="Szczepanowski R."/>
            <person name="Bechthold A."/>
            <person name="Ruckert C."/>
        </authorList>
    </citation>
    <scope>NUCLEOTIDE SEQUENCE [LARGE SCALE GENOMIC DNA]</scope>
    <source>
        <strain evidence="7">ATCC 51144 / DSM 44229 / JCM 9112 / NBRC 15066 / NRRL 15764</strain>
    </source>
</reference>
<dbReference type="SUPFAM" id="SSF55874">
    <property type="entry name" value="ATPase domain of HSP90 chaperone/DNA topoisomerase II/histidine kinase"/>
    <property type="match status" value="1"/>
</dbReference>
<evidence type="ECO:0000313" key="7">
    <source>
        <dbReference type="Proteomes" id="UP000006281"/>
    </source>
</evidence>
<dbReference type="RefSeq" id="WP_015100388.1">
    <property type="nucleotide sequence ID" value="NC_019673.1"/>
</dbReference>
<feature type="transmembrane region" description="Helical" evidence="4">
    <location>
        <begin position="38"/>
        <end position="61"/>
    </location>
</feature>
<name>K0JW65_SACES</name>
<keyword evidence="3" id="KW-0902">Two-component regulatory system</keyword>
<evidence type="ECO:0000256" key="4">
    <source>
        <dbReference type="SAM" id="Phobius"/>
    </source>
</evidence>
<proteinExistence type="predicted"/>
<keyword evidence="4" id="KW-1133">Transmembrane helix</keyword>
<evidence type="ECO:0000256" key="1">
    <source>
        <dbReference type="ARBA" id="ARBA00022679"/>
    </source>
</evidence>
<dbReference type="InterPro" id="IPR036890">
    <property type="entry name" value="HATPase_C_sf"/>
</dbReference>
<dbReference type="PANTHER" id="PTHR24421">
    <property type="entry name" value="NITRATE/NITRITE SENSOR PROTEIN NARX-RELATED"/>
    <property type="match status" value="1"/>
</dbReference>
<gene>
    <name evidence="6" type="ordered locus">BN6_29660</name>
</gene>
<keyword evidence="2" id="KW-0418">Kinase</keyword>
<dbReference type="STRING" id="1179773.BN6_29660"/>
<dbReference type="InterPro" id="IPR003594">
    <property type="entry name" value="HATPase_dom"/>
</dbReference>
<dbReference type="AlphaFoldDB" id="K0JW65"/>
<dbReference type="PANTHER" id="PTHR24421:SF61">
    <property type="entry name" value="OXYGEN SENSOR HISTIDINE KINASE NREB"/>
    <property type="match status" value="1"/>
</dbReference>
<accession>K0JW65</accession>
<keyword evidence="1" id="KW-0808">Transferase</keyword>
<dbReference type="eggNOG" id="COG4585">
    <property type="taxonomic scope" value="Bacteria"/>
</dbReference>
<dbReference type="HOGENOM" id="CLU_036172_1_0_11"/>
<dbReference type="Proteomes" id="UP000006281">
    <property type="component" value="Chromosome"/>
</dbReference>
<feature type="transmembrane region" description="Helical" evidence="4">
    <location>
        <begin position="7"/>
        <end position="26"/>
    </location>
</feature>
<feature type="transmembrane region" description="Helical" evidence="4">
    <location>
        <begin position="73"/>
        <end position="93"/>
    </location>
</feature>
<dbReference type="PATRIC" id="fig|1179773.3.peg.2960"/>
<sequence length="324" mass="34662">MRSRSCWMVLLGCLGAAGLCWLWWAVRTTPNPGLPVQIVVMLLVVGLAVVPWAVLVSARLADEEARSLHSRGVVVAACTVVAGLWIALVVLRWRPGWSAAAVLVSVLAAGAVLLVGAVALPWLYLMARAVTRERAARVRAEQRGEMAAHLHDSVLQALTLIQKRSDQPEVRRLARGTERDLRSWLYGGPEPDPDDFAAAVVAAAAEVEDRFTVTVEVVTVGTCRLDDRTAAVVGAVREALTNAARHAGVPKVSVFAEAADSDVFVLVRDRGKGFDPALRPGAHRRGITDSIEGRVRRHGGVAAIRSTPGEGTEVELRLPGDGAR</sequence>
<keyword evidence="7" id="KW-1185">Reference proteome</keyword>
<organism evidence="6 7">
    <name type="scientific">Saccharothrix espanaensis (strain ATCC 51144 / DSM 44229 / JCM 9112 / NBRC 15066 / NRRL 15764)</name>
    <dbReference type="NCBI Taxonomy" id="1179773"/>
    <lineage>
        <taxon>Bacteria</taxon>
        <taxon>Bacillati</taxon>
        <taxon>Actinomycetota</taxon>
        <taxon>Actinomycetes</taxon>
        <taxon>Pseudonocardiales</taxon>
        <taxon>Pseudonocardiaceae</taxon>
        <taxon>Saccharothrix</taxon>
    </lineage>
</organism>
<dbReference type="GO" id="GO:0000160">
    <property type="term" value="P:phosphorelay signal transduction system"/>
    <property type="evidence" value="ECO:0007669"/>
    <property type="project" value="UniProtKB-KW"/>
</dbReference>